<dbReference type="AlphaFoldDB" id="A0ABD0QWV1"/>
<feature type="non-terminal residue" evidence="1">
    <location>
        <position position="51"/>
    </location>
</feature>
<feature type="non-terminal residue" evidence="1">
    <location>
        <position position="1"/>
    </location>
</feature>
<sequence length="51" mass="5772">KVVLASSKAVYILVPLPLERQIQDLLASHRVEEALTLTEAAQRNIPKEKYQ</sequence>
<keyword evidence="2" id="KW-1185">Reference proteome</keyword>
<evidence type="ECO:0000313" key="2">
    <source>
        <dbReference type="Proteomes" id="UP001529510"/>
    </source>
</evidence>
<gene>
    <name evidence="1" type="ORF">M9458_013415</name>
</gene>
<organism evidence="1 2">
    <name type="scientific">Cirrhinus mrigala</name>
    <name type="common">Mrigala</name>
    <dbReference type="NCBI Taxonomy" id="683832"/>
    <lineage>
        <taxon>Eukaryota</taxon>
        <taxon>Metazoa</taxon>
        <taxon>Chordata</taxon>
        <taxon>Craniata</taxon>
        <taxon>Vertebrata</taxon>
        <taxon>Euteleostomi</taxon>
        <taxon>Actinopterygii</taxon>
        <taxon>Neopterygii</taxon>
        <taxon>Teleostei</taxon>
        <taxon>Ostariophysi</taxon>
        <taxon>Cypriniformes</taxon>
        <taxon>Cyprinidae</taxon>
        <taxon>Labeoninae</taxon>
        <taxon>Labeonini</taxon>
        <taxon>Cirrhinus</taxon>
    </lineage>
</organism>
<comment type="caution">
    <text evidence="1">The sequence shown here is derived from an EMBL/GenBank/DDBJ whole genome shotgun (WGS) entry which is preliminary data.</text>
</comment>
<evidence type="ECO:0000313" key="1">
    <source>
        <dbReference type="EMBL" id="KAL0190717.1"/>
    </source>
</evidence>
<name>A0ABD0QWV1_CIRMR</name>
<accession>A0ABD0QWV1</accession>
<protein>
    <submittedName>
        <fullName evidence="1">Uncharacterized protein</fullName>
    </submittedName>
</protein>
<dbReference type="EMBL" id="JAMKFB020000006">
    <property type="protein sequence ID" value="KAL0190717.1"/>
    <property type="molecule type" value="Genomic_DNA"/>
</dbReference>
<dbReference type="Proteomes" id="UP001529510">
    <property type="component" value="Unassembled WGS sequence"/>
</dbReference>
<proteinExistence type="predicted"/>
<reference evidence="1 2" key="1">
    <citation type="submission" date="2024-05" db="EMBL/GenBank/DDBJ databases">
        <title>Genome sequencing and assembly of Indian major carp, Cirrhinus mrigala (Hamilton, 1822).</title>
        <authorList>
            <person name="Mohindra V."/>
            <person name="Chowdhury L.M."/>
            <person name="Lal K."/>
            <person name="Jena J.K."/>
        </authorList>
    </citation>
    <scope>NUCLEOTIDE SEQUENCE [LARGE SCALE GENOMIC DNA]</scope>
    <source>
        <strain evidence="1">CM1030</strain>
        <tissue evidence="1">Blood</tissue>
    </source>
</reference>